<dbReference type="GO" id="GO:0016747">
    <property type="term" value="F:acyltransferase activity, transferring groups other than amino-acyl groups"/>
    <property type="evidence" value="ECO:0007669"/>
    <property type="project" value="InterPro"/>
</dbReference>
<dbReference type="EMBL" id="CP042266">
    <property type="protein sequence ID" value="QDY81299.1"/>
    <property type="molecule type" value="Genomic_DNA"/>
</dbReference>
<dbReference type="AlphaFoldDB" id="A0A5B8IU93"/>
<dbReference type="SUPFAM" id="SSF55729">
    <property type="entry name" value="Acyl-CoA N-acyltransferases (Nat)"/>
    <property type="match status" value="1"/>
</dbReference>
<feature type="region of interest" description="Disordered" evidence="1">
    <location>
        <begin position="189"/>
        <end position="241"/>
    </location>
</feature>
<accession>A0A5B8IU93</accession>
<evidence type="ECO:0000256" key="1">
    <source>
        <dbReference type="SAM" id="MobiDB-lite"/>
    </source>
</evidence>
<feature type="domain" description="N-acetyltransferase" evidence="2">
    <location>
        <begin position="134"/>
        <end position="196"/>
    </location>
</feature>
<name>A0A5B8IU93_9ACTN</name>
<feature type="region of interest" description="Disordered" evidence="1">
    <location>
        <begin position="114"/>
        <end position="137"/>
    </location>
</feature>
<evidence type="ECO:0000313" key="4">
    <source>
        <dbReference type="Proteomes" id="UP000320580"/>
    </source>
</evidence>
<dbReference type="InterPro" id="IPR016181">
    <property type="entry name" value="Acyl_CoA_acyltransferase"/>
</dbReference>
<dbReference type="KEGG" id="sqz:FQU76_26095"/>
<evidence type="ECO:0000259" key="2">
    <source>
        <dbReference type="Pfam" id="PF00583"/>
    </source>
</evidence>
<gene>
    <name evidence="3" type="ORF">FQU76_26095</name>
</gene>
<dbReference type="Proteomes" id="UP000320580">
    <property type="component" value="Chromosome"/>
</dbReference>
<reference evidence="3 4" key="1">
    <citation type="submission" date="2019-07" db="EMBL/GenBank/DDBJ databases">
        <authorList>
            <person name="Zhu P."/>
        </authorList>
    </citation>
    <scope>NUCLEOTIDE SEQUENCE [LARGE SCALE GENOMIC DNA]</scope>
    <source>
        <strain evidence="3 4">SSL-25</strain>
    </source>
</reference>
<keyword evidence="3" id="KW-0808">Transferase</keyword>
<feature type="compositionally biased region" description="Pro residues" evidence="1">
    <location>
        <begin position="116"/>
        <end position="136"/>
    </location>
</feature>
<evidence type="ECO:0000313" key="3">
    <source>
        <dbReference type="EMBL" id="QDY81299.1"/>
    </source>
</evidence>
<proteinExistence type="predicted"/>
<keyword evidence="4" id="KW-1185">Reference proteome</keyword>
<dbReference type="OrthoDB" id="3576548at2"/>
<feature type="compositionally biased region" description="Basic and acidic residues" evidence="1">
    <location>
        <begin position="231"/>
        <end position="241"/>
    </location>
</feature>
<dbReference type="Gene3D" id="3.40.630.30">
    <property type="match status" value="1"/>
</dbReference>
<dbReference type="CDD" id="cd04301">
    <property type="entry name" value="NAT_SF"/>
    <property type="match status" value="1"/>
</dbReference>
<organism evidence="3 4">
    <name type="scientific">Streptomyces qinzhouensis</name>
    <dbReference type="NCBI Taxonomy" id="2599401"/>
    <lineage>
        <taxon>Bacteria</taxon>
        <taxon>Bacillati</taxon>
        <taxon>Actinomycetota</taxon>
        <taxon>Actinomycetes</taxon>
        <taxon>Kitasatosporales</taxon>
        <taxon>Streptomycetaceae</taxon>
        <taxon>Streptomyces</taxon>
    </lineage>
</organism>
<protein>
    <submittedName>
        <fullName evidence="3">GNAT family N-acetyltransferase</fullName>
    </submittedName>
</protein>
<dbReference type="InterPro" id="IPR000182">
    <property type="entry name" value="GNAT_dom"/>
</dbReference>
<sequence length="241" mass="24988">MTSDDLPSVTADHLRYFPDGFFARLGPGFLTAYLRTYLDSPHALAYAAPAPAGPGERPAGYLLGVLDPAAHRAHLLHFHRRGLAARGALALAVRPQAAAHFLRTRTARYARALLPAGPPAPAPAPDRAPESPPPPAGRTAVLAYVAVTDDARSLGLGGALIDRFTADATAAGCDRAELVTLAGTGGAGPYYERRGWTPRGTSAAPDGRPLTTYQLLLAGPAATGGPLPDDDPGHRGAISER</sequence>
<dbReference type="Pfam" id="PF00583">
    <property type="entry name" value="Acetyltransf_1"/>
    <property type="match status" value="1"/>
</dbReference>